<comment type="function">
    <text evidence="2">Antitoxin component of a type II toxin-antitoxin (TA) system.</text>
</comment>
<dbReference type="Proteomes" id="UP000198773">
    <property type="component" value="Unassembled WGS sequence"/>
</dbReference>
<dbReference type="OrthoDB" id="72009at2"/>
<proteinExistence type="inferred from homology"/>
<dbReference type="RefSeq" id="WP_091340829.1">
    <property type="nucleotide sequence ID" value="NZ_FNRM01000002.1"/>
</dbReference>
<keyword evidence="4" id="KW-1185">Reference proteome</keyword>
<protein>
    <recommendedName>
        <fullName evidence="2">Antitoxin</fullName>
    </recommendedName>
</protein>
<dbReference type="AlphaFoldDB" id="A0A1H3ZZM1"/>
<accession>A0A1H3ZZM1</accession>
<evidence type="ECO:0000256" key="2">
    <source>
        <dbReference type="RuleBase" id="RU362080"/>
    </source>
</evidence>
<dbReference type="InterPro" id="IPR006442">
    <property type="entry name" value="Antitoxin_Phd/YefM"/>
</dbReference>
<dbReference type="SUPFAM" id="SSF143120">
    <property type="entry name" value="YefM-like"/>
    <property type="match status" value="1"/>
</dbReference>
<dbReference type="EMBL" id="FNRM01000002">
    <property type="protein sequence ID" value="SEA29155.1"/>
    <property type="molecule type" value="Genomic_DNA"/>
</dbReference>
<evidence type="ECO:0000256" key="1">
    <source>
        <dbReference type="ARBA" id="ARBA00009981"/>
    </source>
</evidence>
<evidence type="ECO:0000313" key="4">
    <source>
        <dbReference type="Proteomes" id="UP000198773"/>
    </source>
</evidence>
<reference evidence="3 4" key="1">
    <citation type="submission" date="2016-10" db="EMBL/GenBank/DDBJ databases">
        <authorList>
            <person name="de Groot N.N."/>
        </authorList>
    </citation>
    <scope>NUCLEOTIDE SEQUENCE [LARGE SCALE GENOMIC DNA]</scope>
    <source>
        <strain evidence="3 4">CGMCC 1.3430</strain>
    </source>
</reference>
<gene>
    <name evidence="3" type="ORF">SAMN04488051_102433</name>
</gene>
<dbReference type="STRING" id="152573.SAMN04488051_102433"/>
<dbReference type="Pfam" id="PF02604">
    <property type="entry name" value="PhdYeFM_antitox"/>
    <property type="match status" value="1"/>
</dbReference>
<evidence type="ECO:0000313" key="3">
    <source>
        <dbReference type="EMBL" id="SEA29155.1"/>
    </source>
</evidence>
<name>A0A1H3ZZM1_ALKAM</name>
<comment type="similarity">
    <text evidence="1 2">Belongs to the phD/YefM antitoxin family.</text>
</comment>
<dbReference type="InterPro" id="IPR036165">
    <property type="entry name" value="YefM-like_sf"/>
</dbReference>
<organism evidence="3 4">
    <name type="scientific">Alkalimonas amylolytica</name>
    <dbReference type="NCBI Taxonomy" id="152573"/>
    <lineage>
        <taxon>Bacteria</taxon>
        <taxon>Pseudomonadati</taxon>
        <taxon>Pseudomonadota</taxon>
        <taxon>Gammaproteobacteria</taxon>
        <taxon>Alkalimonas</taxon>
    </lineage>
</organism>
<dbReference type="Gene3D" id="3.40.1620.10">
    <property type="entry name" value="YefM-like domain"/>
    <property type="match status" value="1"/>
</dbReference>
<sequence length="83" mass="9228">MPVTTVTSREFNHDAAAAKRAAKSGPVHITNRGELEAVLLSAEDYHKLTAKVEHITDLLTYPAVAEIDFELVRSKDKAREVHF</sequence>
<dbReference type="NCBIfam" id="TIGR01552">
    <property type="entry name" value="phd_fam"/>
    <property type="match status" value="1"/>
</dbReference>